<evidence type="ECO:0000256" key="3">
    <source>
        <dbReference type="ARBA" id="ARBA00022448"/>
    </source>
</evidence>
<reference evidence="9 10" key="1">
    <citation type="journal article" date="2016" name="Sci. Rep.">
        <title>The Dendrobium catenatum Lindl. genome sequence provides insights into polysaccharide synthase, floral development and adaptive evolution.</title>
        <authorList>
            <person name="Zhang G.Q."/>
            <person name="Xu Q."/>
            <person name="Bian C."/>
            <person name="Tsai W.C."/>
            <person name="Yeh C.M."/>
            <person name="Liu K.W."/>
            <person name="Yoshida K."/>
            <person name="Zhang L.S."/>
            <person name="Chang S.B."/>
            <person name="Chen F."/>
            <person name="Shi Y."/>
            <person name="Su Y.Y."/>
            <person name="Zhang Y.Q."/>
            <person name="Chen L.J."/>
            <person name="Yin Y."/>
            <person name="Lin M."/>
            <person name="Huang H."/>
            <person name="Deng H."/>
            <person name="Wang Z.W."/>
            <person name="Zhu S.L."/>
            <person name="Zhao X."/>
            <person name="Deng C."/>
            <person name="Niu S.C."/>
            <person name="Huang J."/>
            <person name="Wang M."/>
            <person name="Liu G.H."/>
            <person name="Yang H.J."/>
            <person name="Xiao X.J."/>
            <person name="Hsiao Y.Y."/>
            <person name="Wu W.L."/>
            <person name="Chen Y.Y."/>
            <person name="Mitsuda N."/>
            <person name="Ohme-Takagi M."/>
            <person name="Luo Y.B."/>
            <person name="Van de Peer Y."/>
            <person name="Liu Z.J."/>
        </authorList>
    </citation>
    <scope>NUCLEOTIDE SEQUENCE [LARGE SCALE GENOMIC DNA]</scope>
    <source>
        <tissue evidence="9">The whole plant</tissue>
    </source>
</reference>
<dbReference type="AlphaFoldDB" id="A0A2I0W476"/>
<dbReference type="STRING" id="906689.A0A2I0W476"/>
<dbReference type="Pfam" id="PF16913">
    <property type="entry name" value="PUNUT"/>
    <property type="match status" value="2"/>
</dbReference>
<keyword evidence="3 7" id="KW-0813">Transport</keyword>
<evidence type="ECO:0000256" key="4">
    <source>
        <dbReference type="ARBA" id="ARBA00022692"/>
    </source>
</evidence>
<keyword evidence="4 7" id="KW-0812">Transmembrane</keyword>
<comment type="caution">
    <text evidence="7">Lacks conserved residue(s) required for the propagation of feature annotation.</text>
</comment>
<keyword evidence="5 7" id="KW-1133">Transmembrane helix</keyword>
<feature type="region of interest" description="Disordered" evidence="8">
    <location>
        <begin position="1"/>
        <end position="22"/>
    </location>
</feature>
<keyword evidence="10" id="KW-1185">Reference proteome</keyword>
<proteinExistence type="inferred from homology"/>
<feature type="transmembrane region" description="Helical" evidence="7">
    <location>
        <begin position="135"/>
        <end position="152"/>
    </location>
</feature>
<dbReference type="GO" id="GO:0015211">
    <property type="term" value="F:purine nucleoside transmembrane transporter activity"/>
    <property type="evidence" value="ECO:0007669"/>
    <property type="project" value="UniProtKB-UniRule"/>
</dbReference>
<dbReference type="GO" id="GO:0005345">
    <property type="term" value="F:purine nucleobase transmembrane transporter activity"/>
    <property type="evidence" value="ECO:0007669"/>
    <property type="project" value="UniProtKB-UniRule"/>
</dbReference>
<name>A0A2I0W476_9ASPA</name>
<dbReference type="PANTHER" id="PTHR31376:SF105">
    <property type="entry name" value="PURINE PERMEASE-RELATED"/>
    <property type="match status" value="1"/>
</dbReference>
<dbReference type="SUPFAM" id="SSF103481">
    <property type="entry name" value="Multidrug resistance efflux transporter EmrE"/>
    <property type="match status" value="1"/>
</dbReference>
<comment type="subcellular location">
    <subcellularLocation>
        <location evidence="1 7">Membrane</location>
        <topology evidence="1 7">Multi-pass membrane protein</topology>
    </subcellularLocation>
</comment>
<feature type="transmembrane region" description="Helical" evidence="7">
    <location>
        <begin position="159"/>
        <end position="179"/>
    </location>
</feature>
<evidence type="ECO:0000313" key="10">
    <source>
        <dbReference type="Proteomes" id="UP000233837"/>
    </source>
</evidence>
<evidence type="ECO:0000256" key="1">
    <source>
        <dbReference type="ARBA" id="ARBA00004141"/>
    </source>
</evidence>
<comment type="similarity">
    <text evidence="2 7">Belongs to the purine permeases (TC 2.A.7.14) family.</text>
</comment>
<feature type="transmembrane region" description="Helical" evidence="7">
    <location>
        <begin position="30"/>
        <end position="56"/>
    </location>
</feature>
<protein>
    <recommendedName>
        <fullName evidence="7">Probable purine permease</fullName>
    </recommendedName>
</protein>
<dbReference type="EMBL" id="KZ502937">
    <property type="protein sequence ID" value="PKU70460.1"/>
    <property type="molecule type" value="Genomic_DNA"/>
</dbReference>
<dbReference type="PANTHER" id="PTHR31376">
    <property type="entry name" value="OS09G0467300 PROTEIN-RELATED"/>
    <property type="match status" value="1"/>
</dbReference>
<dbReference type="InterPro" id="IPR037185">
    <property type="entry name" value="EmrE-like"/>
</dbReference>
<dbReference type="InterPro" id="IPR030182">
    <property type="entry name" value="PUP_plant"/>
</dbReference>
<accession>A0A2I0W476</accession>
<evidence type="ECO:0000256" key="6">
    <source>
        <dbReference type="ARBA" id="ARBA00023136"/>
    </source>
</evidence>
<evidence type="ECO:0000256" key="5">
    <source>
        <dbReference type="ARBA" id="ARBA00022989"/>
    </source>
</evidence>
<feature type="transmembrane region" description="Helical" evidence="7">
    <location>
        <begin position="241"/>
        <end position="264"/>
    </location>
</feature>
<organism evidence="9 10">
    <name type="scientific">Dendrobium catenatum</name>
    <dbReference type="NCBI Taxonomy" id="906689"/>
    <lineage>
        <taxon>Eukaryota</taxon>
        <taxon>Viridiplantae</taxon>
        <taxon>Streptophyta</taxon>
        <taxon>Embryophyta</taxon>
        <taxon>Tracheophyta</taxon>
        <taxon>Spermatophyta</taxon>
        <taxon>Magnoliopsida</taxon>
        <taxon>Liliopsida</taxon>
        <taxon>Asparagales</taxon>
        <taxon>Orchidaceae</taxon>
        <taxon>Epidendroideae</taxon>
        <taxon>Malaxideae</taxon>
        <taxon>Dendrobiinae</taxon>
        <taxon>Dendrobium</taxon>
    </lineage>
</organism>
<feature type="transmembrane region" description="Helical" evidence="7">
    <location>
        <begin position="270"/>
        <end position="290"/>
    </location>
</feature>
<evidence type="ECO:0000256" key="7">
    <source>
        <dbReference type="RuleBase" id="RU368015"/>
    </source>
</evidence>
<sequence length="336" mass="36616">MEIHSTNKLISHHHSAPPPPPPTLTRRAKLLLTVLNCLLLSVGNCSGPIFLRIYYLHGGRRIWLTSFLETAGFPLLLIPLSISYLHRRRSNPSTPLLHLTPRLLLASSVLGVITGLDDFLYSYGLNFLPVSTSSVLIASQLAFTAIFAFLIVRQKFTPFSVNAVALLTIGAVILALHTSGDRPAGVTAAGYWKGFVLTIGAAALYGLFLPLVELTYDKLAGRAAQAIPREAAEYGLGETKYYLVIIAAAIFWQCFFLGAIGVIFCVNTLLSGIIIAVFIPVIEVLAFIFLHENFSSEKGVALLLSLWGLASYSYGEYRQAQEKKKELQPAPALSTV</sequence>
<feature type="transmembrane region" description="Helical" evidence="7">
    <location>
        <begin position="103"/>
        <end position="123"/>
    </location>
</feature>
<evidence type="ECO:0000313" key="9">
    <source>
        <dbReference type="EMBL" id="PKU70460.1"/>
    </source>
</evidence>
<feature type="transmembrane region" description="Helical" evidence="7">
    <location>
        <begin position="191"/>
        <end position="212"/>
    </location>
</feature>
<evidence type="ECO:0000256" key="8">
    <source>
        <dbReference type="SAM" id="MobiDB-lite"/>
    </source>
</evidence>
<feature type="transmembrane region" description="Helical" evidence="7">
    <location>
        <begin position="62"/>
        <end position="82"/>
    </location>
</feature>
<evidence type="ECO:0000256" key="2">
    <source>
        <dbReference type="ARBA" id="ARBA00006213"/>
    </source>
</evidence>
<dbReference type="Proteomes" id="UP000233837">
    <property type="component" value="Unassembled WGS sequence"/>
</dbReference>
<reference evidence="9 10" key="2">
    <citation type="journal article" date="2017" name="Nature">
        <title>The Apostasia genome and the evolution of orchids.</title>
        <authorList>
            <person name="Zhang G.Q."/>
            <person name="Liu K.W."/>
            <person name="Li Z."/>
            <person name="Lohaus R."/>
            <person name="Hsiao Y.Y."/>
            <person name="Niu S.C."/>
            <person name="Wang J.Y."/>
            <person name="Lin Y.C."/>
            <person name="Xu Q."/>
            <person name="Chen L.J."/>
            <person name="Yoshida K."/>
            <person name="Fujiwara S."/>
            <person name="Wang Z.W."/>
            <person name="Zhang Y.Q."/>
            <person name="Mitsuda N."/>
            <person name="Wang M."/>
            <person name="Liu G.H."/>
            <person name="Pecoraro L."/>
            <person name="Huang H.X."/>
            <person name="Xiao X.J."/>
            <person name="Lin M."/>
            <person name="Wu X.Y."/>
            <person name="Wu W.L."/>
            <person name="Chen Y.Y."/>
            <person name="Chang S.B."/>
            <person name="Sakamoto S."/>
            <person name="Ohme-Takagi M."/>
            <person name="Yagi M."/>
            <person name="Zeng S.J."/>
            <person name="Shen C.Y."/>
            <person name="Yeh C.M."/>
            <person name="Luo Y.B."/>
            <person name="Tsai W.C."/>
            <person name="Van de Peer Y."/>
            <person name="Liu Z.J."/>
        </authorList>
    </citation>
    <scope>NUCLEOTIDE SEQUENCE [LARGE SCALE GENOMIC DNA]</scope>
    <source>
        <tissue evidence="9">The whole plant</tissue>
    </source>
</reference>
<gene>
    <name evidence="9" type="primary">PUP3</name>
    <name evidence="9" type="ORF">MA16_Dca013496</name>
</gene>
<dbReference type="GO" id="GO:0016020">
    <property type="term" value="C:membrane"/>
    <property type="evidence" value="ECO:0007669"/>
    <property type="project" value="UniProtKB-SubCell"/>
</dbReference>
<keyword evidence="6 7" id="KW-0472">Membrane</keyword>